<accession>A0A7K1TLJ9</accession>
<dbReference type="GO" id="GO:0000156">
    <property type="term" value="F:phosphorelay response regulator activity"/>
    <property type="evidence" value="ECO:0007669"/>
    <property type="project" value="InterPro"/>
</dbReference>
<dbReference type="Proteomes" id="UP000441336">
    <property type="component" value="Unassembled WGS sequence"/>
</dbReference>
<dbReference type="InterPro" id="IPR001789">
    <property type="entry name" value="Sig_transdc_resp-reg_receiver"/>
</dbReference>
<comment type="caution">
    <text evidence="4">The sequence shown here is derived from an EMBL/GenBank/DDBJ whole genome shotgun (WGS) entry which is preliminary data.</text>
</comment>
<dbReference type="Gene3D" id="3.40.50.2300">
    <property type="match status" value="1"/>
</dbReference>
<dbReference type="Pfam" id="PF04397">
    <property type="entry name" value="LytTR"/>
    <property type="match status" value="1"/>
</dbReference>
<dbReference type="InterPro" id="IPR046947">
    <property type="entry name" value="LytR-like"/>
</dbReference>
<dbReference type="EMBL" id="WQKZ01000012">
    <property type="protein sequence ID" value="MVN79243.1"/>
    <property type="molecule type" value="Genomic_DNA"/>
</dbReference>
<evidence type="ECO:0000259" key="3">
    <source>
        <dbReference type="PROSITE" id="PS50930"/>
    </source>
</evidence>
<feature type="domain" description="Response regulatory" evidence="2">
    <location>
        <begin position="5"/>
        <end position="119"/>
    </location>
</feature>
<organism evidence="4 5">
    <name type="scientific">Hymenobacter ginkgonis</name>
    <dbReference type="NCBI Taxonomy" id="2682976"/>
    <lineage>
        <taxon>Bacteria</taxon>
        <taxon>Pseudomonadati</taxon>
        <taxon>Bacteroidota</taxon>
        <taxon>Cytophagia</taxon>
        <taxon>Cytophagales</taxon>
        <taxon>Hymenobacteraceae</taxon>
        <taxon>Hymenobacter</taxon>
    </lineage>
</organism>
<evidence type="ECO:0000313" key="4">
    <source>
        <dbReference type="EMBL" id="MVN79243.1"/>
    </source>
</evidence>
<protein>
    <submittedName>
        <fullName evidence="4">Response regulator</fullName>
    </submittedName>
</protein>
<dbReference type="SUPFAM" id="SSF52172">
    <property type="entry name" value="CheY-like"/>
    <property type="match status" value="1"/>
</dbReference>
<reference evidence="4 5" key="1">
    <citation type="submission" date="2019-12" db="EMBL/GenBank/DDBJ databases">
        <title>Hymenobacter sp. HMF4947 Genome sequencing and assembly.</title>
        <authorList>
            <person name="Kang H."/>
            <person name="Cha I."/>
            <person name="Kim H."/>
            <person name="Joh K."/>
        </authorList>
    </citation>
    <scope>NUCLEOTIDE SEQUENCE [LARGE SCALE GENOMIC DNA]</scope>
    <source>
        <strain evidence="4 5">HMF4947</strain>
    </source>
</reference>
<dbReference type="SMART" id="SM00850">
    <property type="entry name" value="LytTR"/>
    <property type="match status" value="1"/>
</dbReference>
<dbReference type="SMART" id="SM00448">
    <property type="entry name" value="REC"/>
    <property type="match status" value="1"/>
</dbReference>
<dbReference type="PANTHER" id="PTHR37299:SF1">
    <property type="entry name" value="STAGE 0 SPORULATION PROTEIN A HOMOLOG"/>
    <property type="match status" value="1"/>
</dbReference>
<feature type="domain" description="HTH LytTR-type" evidence="3">
    <location>
        <begin position="171"/>
        <end position="275"/>
    </location>
</feature>
<dbReference type="InterPro" id="IPR011006">
    <property type="entry name" value="CheY-like_superfamily"/>
</dbReference>
<dbReference type="Gene3D" id="2.40.50.1020">
    <property type="entry name" value="LytTr DNA-binding domain"/>
    <property type="match status" value="1"/>
</dbReference>
<name>A0A7K1TLJ9_9BACT</name>
<evidence type="ECO:0000259" key="2">
    <source>
        <dbReference type="PROSITE" id="PS50110"/>
    </source>
</evidence>
<keyword evidence="1" id="KW-0597">Phosphoprotein</keyword>
<gene>
    <name evidence="4" type="ORF">GO988_23165</name>
</gene>
<dbReference type="RefSeq" id="WP_157570019.1">
    <property type="nucleotide sequence ID" value="NZ_WQKZ01000012.1"/>
</dbReference>
<dbReference type="PROSITE" id="PS50110">
    <property type="entry name" value="RESPONSE_REGULATORY"/>
    <property type="match status" value="1"/>
</dbReference>
<dbReference type="PROSITE" id="PS50930">
    <property type="entry name" value="HTH_LYTTR"/>
    <property type="match status" value="1"/>
</dbReference>
<dbReference type="Pfam" id="PF00072">
    <property type="entry name" value="Response_reg"/>
    <property type="match status" value="1"/>
</dbReference>
<dbReference type="PANTHER" id="PTHR37299">
    <property type="entry name" value="TRANSCRIPTIONAL REGULATOR-RELATED"/>
    <property type="match status" value="1"/>
</dbReference>
<sequence length="278" mass="30826">MESIRTLIVDDEPWARRRIVQLLADVPGFALHGECCNGTEAVAALSMPDTGPDLVFLDVQMPDLTGVQVLQHAVAPLPLVVFVTAYDRYALQAFDAHAVDYLLKPIDPDRFASCLAHVRHLFGQRQASQRHQQLAALLQQWPRPAATPPDPLPPPASRPVENLPGSYAEQFLVKQPGRLYFVPAGQVQYLEATGNYVTLHTQGAPHVLRTTLSQLGSQLNPAHFVRIHRSLVVNVAYIQELRPWAHGEYLITLHGGAHLTSSRSYSSGLQRFLQRFAS</sequence>
<dbReference type="GO" id="GO:0003677">
    <property type="term" value="F:DNA binding"/>
    <property type="evidence" value="ECO:0007669"/>
    <property type="project" value="InterPro"/>
</dbReference>
<keyword evidence="5" id="KW-1185">Reference proteome</keyword>
<dbReference type="AlphaFoldDB" id="A0A7K1TLJ9"/>
<feature type="modified residue" description="4-aspartylphosphate" evidence="1">
    <location>
        <position position="58"/>
    </location>
</feature>
<proteinExistence type="predicted"/>
<evidence type="ECO:0000256" key="1">
    <source>
        <dbReference type="PROSITE-ProRule" id="PRU00169"/>
    </source>
</evidence>
<evidence type="ECO:0000313" key="5">
    <source>
        <dbReference type="Proteomes" id="UP000441336"/>
    </source>
</evidence>
<dbReference type="InterPro" id="IPR007492">
    <property type="entry name" value="LytTR_DNA-bd_dom"/>
</dbReference>